<dbReference type="OrthoDB" id="5806254at2759"/>
<name>A0A8S1EFM8_9PELO</name>
<dbReference type="AlphaFoldDB" id="A0A8S1EFM8"/>
<organism evidence="1 2">
    <name type="scientific">Caenorhabditis bovis</name>
    <dbReference type="NCBI Taxonomy" id="2654633"/>
    <lineage>
        <taxon>Eukaryota</taxon>
        <taxon>Metazoa</taxon>
        <taxon>Ecdysozoa</taxon>
        <taxon>Nematoda</taxon>
        <taxon>Chromadorea</taxon>
        <taxon>Rhabditida</taxon>
        <taxon>Rhabditina</taxon>
        <taxon>Rhabditomorpha</taxon>
        <taxon>Rhabditoidea</taxon>
        <taxon>Rhabditidae</taxon>
        <taxon>Peloderinae</taxon>
        <taxon>Caenorhabditis</taxon>
    </lineage>
</organism>
<protein>
    <submittedName>
        <fullName evidence="1">Uncharacterized protein</fullName>
    </submittedName>
</protein>
<evidence type="ECO:0000313" key="2">
    <source>
        <dbReference type="Proteomes" id="UP000494206"/>
    </source>
</evidence>
<reference evidence="1 2" key="1">
    <citation type="submission" date="2020-04" db="EMBL/GenBank/DDBJ databases">
        <authorList>
            <person name="Laetsch R D."/>
            <person name="Stevens L."/>
            <person name="Kumar S."/>
            <person name="Blaxter L. M."/>
        </authorList>
    </citation>
    <scope>NUCLEOTIDE SEQUENCE [LARGE SCALE GENOMIC DNA]</scope>
</reference>
<dbReference type="EMBL" id="CADEPM010000001">
    <property type="protein sequence ID" value="CAB3398825.1"/>
    <property type="molecule type" value="Genomic_DNA"/>
</dbReference>
<sequence>MHAPLSDYSRQCIFPGAHPYISASSTVTNRNDRIESFSLNCPHVADADKKEISIEIVWSLNETVWLKIEDGVRKVINGESTFIKRRVAGKTVMRMFLNNARYMFDYDELTGDFSMEISPVLMTADVGIWQCHVIVRTGDSTHTLTSRRRIRPVEPAHEKRDERSMASANRRVGFAAFSRNSDDIVYITRKLDDANSIVFARNDGPRKSRSKLDNEASLESLRRLEAQIDYELDMNDAESAYSRYLSPPSAIFFNTSPTPTTTYLILIISLHTLAVFENVCELSTITKLRTFLLNNRSANFVEWKLKSVTSTSDSDVDNDEHC</sequence>
<proteinExistence type="predicted"/>
<gene>
    <name evidence="1" type="ORF">CBOVIS_LOCUS2061</name>
</gene>
<comment type="caution">
    <text evidence="1">The sequence shown here is derived from an EMBL/GenBank/DDBJ whole genome shotgun (WGS) entry which is preliminary data.</text>
</comment>
<keyword evidence="2" id="KW-1185">Reference proteome</keyword>
<accession>A0A8S1EFM8</accession>
<dbReference type="Proteomes" id="UP000494206">
    <property type="component" value="Unassembled WGS sequence"/>
</dbReference>
<evidence type="ECO:0000313" key="1">
    <source>
        <dbReference type="EMBL" id="CAB3398825.1"/>
    </source>
</evidence>